<evidence type="ECO:0000313" key="3">
    <source>
        <dbReference type="EMBL" id="QNO41680.1"/>
    </source>
</evidence>
<organism evidence="3">
    <name type="scientific">Candidatus Methanogaster sp. ANME-2c ERB4</name>
    <dbReference type="NCBI Taxonomy" id="2759911"/>
    <lineage>
        <taxon>Archaea</taxon>
        <taxon>Methanobacteriati</taxon>
        <taxon>Methanobacteriota</taxon>
        <taxon>Stenosarchaea group</taxon>
        <taxon>Methanomicrobia</taxon>
        <taxon>Methanosarcinales</taxon>
        <taxon>ANME-2 cluster</taxon>
        <taxon>Candidatus Methanogasteraceae</taxon>
        <taxon>Candidatus Methanogaster</taxon>
    </lineage>
</organism>
<reference evidence="3" key="1">
    <citation type="submission" date="2020-06" db="EMBL/GenBank/DDBJ databases">
        <title>Unique genomic features of the anaerobic methanotrophic archaea.</title>
        <authorList>
            <person name="Chadwick G.L."/>
            <person name="Skennerton C.T."/>
            <person name="Laso-Perez R."/>
            <person name="Leu A.O."/>
            <person name="Speth D.R."/>
            <person name="Yu H."/>
            <person name="Morgan-Lang C."/>
            <person name="Hatzenpichler R."/>
            <person name="Goudeau D."/>
            <person name="Malmstrom R."/>
            <person name="Brazelton W.J."/>
            <person name="Woyke T."/>
            <person name="Hallam S.J."/>
            <person name="Tyson G.W."/>
            <person name="Wegener G."/>
            <person name="Boetius A."/>
            <person name="Orphan V."/>
        </authorList>
    </citation>
    <scope>NUCLEOTIDE SEQUENCE</scope>
</reference>
<dbReference type="EC" id="1.21.98.4" evidence="3"/>
<dbReference type="InterPro" id="IPR023867">
    <property type="entry name" value="Sulphatase_maturase_rSAM"/>
</dbReference>
<protein>
    <submittedName>
        <fullName evidence="3">PqqA peptide cyclase</fullName>
        <ecNumber evidence="3">1.21.98.4</ecNumber>
    </submittedName>
</protein>
<accession>A0A7G9Y0Z6</accession>
<feature type="domain" description="4Fe4S-binding SPASM" evidence="2">
    <location>
        <begin position="3"/>
        <end position="63"/>
    </location>
</feature>
<evidence type="ECO:0000256" key="1">
    <source>
        <dbReference type="ARBA" id="ARBA00001966"/>
    </source>
</evidence>
<gene>
    <name evidence="3" type="primary">pqqE</name>
    <name evidence="3" type="ORF">DEHNNBFE_00036</name>
</gene>
<dbReference type="InterPro" id="IPR023885">
    <property type="entry name" value="4Fe4S-binding_SPASM_dom"/>
</dbReference>
<dbReference type="Pfam" id="PF13186">
    <property type="entry name" value="SPASM"/>
    <property type="match status" value="1"/>
</dbReference>
<dbReference type="EMBL" id="MT630655">
    <property type="protein sequence ID" value="QNO41680.1"/>
    <property type="molecule type" value="Genomic_DNA"/>
</dbReference>
<dbReference type="PANTHER" id="PTHR43273:SF3">
    <property type="entry name" value="ANAEROBIC SULFATASE-MATURATING ENZYME HOMOLOG ASLB-RELATED"/>
    <property type="match status" value="1"/>
</dbReference>
<dbReference type="CDD" id="cd21124">
    <property type="entry name" value="SPASM_CteB-like"/>
    <property type="match status" value="1"/>
</dbReference>
<dbReference type="InterPro" id="IPR047602">
    <property type="entry name" value="SPASM_CteB-like"/>
</dbReference>
<dbReference type="Gene3D" id="3.20.20.70">
    <property type="entry name" value="Aldolase class I"/>
    <property type="match status" value="1"/>
</dbReference>
<comment type="cofactor">
    <cofactor evidence="1">
        <name>[4Fe-4S] cluster</name>
        <dbReference type="ChEBI" id="CHEBI:49883"/>
    </cofactor>
</comment>
<dbReference type="AlphaFoldDB" id="A0A7G9Y0Z6"/>
<evidence type="ECO:0000259" key="2">
    <source>
        <dbReference type="Pfam" id="PF13186"/>
    </source>
</evidence>
<dbReference type="InterPro" id="IPR058240">
    <property type="entry name" value="rSAM_sf"/>
</dbReference>
<name>A0A7G9Y0Z6_9EURY</name>
<proteinExistence type="predicted"/>
<sequence>MDSTFAVGPDGSIYPCYRFVGMPEYVMGSVYDHPAMEDLAKSDAWARMHKFKDYVDQECKECPHISYCRGGCPYNAMVPSNGEIEGVDPHCTAYKMIFEEITARINQNFMGAPSMAMDPFQSEPAKDVKPGIMPLIFRTMSR</sequence>
<dbReference type="GO" id="GO:0016491">
    <property type="term" value="F:oxidoreductase activity"/>
    <property type="evidence" value="ECO:0007669"/>
    <property type="project" value="UniProtKB-KW"/>
</dbReference>
<dbReference type="SUPFAM" id="SSF102114">
    <property type="entry name" value="Radical SAM enzymes"/>
    <property type="match status" value="1"/>
</dbReference>
<keyword evidence="3" id="KW-0560">Oxidoreductase</keyword>
<dbReference type="NCBIfam" id="TIGR04085">
    <property type="entry name" value="rSAM_more_4Fe4S"/>
    <property type="match status" value="1"/>
</dbReference>
<dbReference type="InterPro" id="IPR013785">
    <property type="entry name" value="Aldolase_TIM"/>
</dbReference>
<dbReference type="PANTHER" id="PTHR43273">
    <property type="entry name" value="ANAEROBIC SULFATASE-MATURATING ENZYME HOMOLOG ASLB-RELATED"/>
    <property type="match status" value="1"/>
</dbReference>